<accession>A0A1D3K7Q3</accession>
<dbReference type="AlphaFoldDB" id="A0A1D3K7Q3"/>
<reference evidence="2" key="1">
    <citation type="submission" date="2016-07" db="EMBL/GenBank/DDBJ databases">
        <authorList>
            <person name="Florea S."/>
            <person name="Webb J.S."/>
            <person name="Jaromczyk J."/>
            <person name="Schardl C.L."/>
        </authorList>
    </citation>
    <scope>NUCLEOTIDE SEQUENCE [LARGE SCALE GENOMIC DNA]</scope>
    <source>
        <strain evidence="2">1YdBTEX2</strain>
    </source>
</reference>
<proteinExistence type="predicted"/>
<evidence type="ECO:0000313" key="1">
    <source>
        <dbReference type="EMBL" id="SBW84285.1"/>
    </source>
</evidence>
<evidence type="ECO:0000313" key="2">
    <source>
        <dbReference type="Proteomes" id="UP000245431"/>
    </source>
</evidence>
<dbReference type="PROSITE" id="PS51257">
    <property type="entry name" value="PROKAR_LIPOPROTEIN"/>
    <property type="match status" value="1"/>
</dbReference>
<gene>
    <name evidence="1" type="ORF">PVE_R2G0256</name>
</gene>
<name>A0A1D3K7Q3_PSEVE</name>
<protein>
    <submittedName>
        <fullName evidence="1">Uncharacterized protein</fullName>
    </submittedName>
</protein>
<organism evidence="1 2">
    <name type="scientific">Pseudomonas veronii 1YdBTEX2</name>
    <dbReference type="NCBI Taxonomy" id="1295141"/>
    <lineage>
        <taxon>Bacteria</taxon>
        <taxon>Pseudomonadati</taxon>
        <taxon>Pseudomonadota</taxon>
        <taxon>Gammaproteobacteria</taxon>
        <taxon>Pseudomonadales</taxon>
        <taxon>Pseudomonadaceae</taxon>
        <taxon>Pseudomonas</taxon>
    </lineage>
</organism>
<sequence length="115" mass="12643">MTTKTILVFAANVGVACSIDALTSIELAQYAMGYYESMFETCPVSYPEGKQAFLIDVLCNGYTECHLVTAWMGVPEVIEFDFDKYLATPKAKLDHATFGDVPALKLIMGKFANIL</sequence>
<dbReference type="EMBL" id="LT599584">
    <property type="protein sequence ID" value="SBW84285.1"/>
    <property type="molecule type" value="Genomic_DNA"/>
</dbReference>
<dbReference type="Proteomes" id="UP000245431">
    <property type="component" value="Chromosome PVE_r2"/>
</dbReference>